<dbReference type="EMBL" id="JBGFUD010005032">
    <property type="protein sequence ID" value="MFH4980080.1"/>
    <property type="molecule type" value="Genomic_DNA"/>
</dbReference>
<sequence length="181" mass="20045">MPKLWKFFTFVVALLSVTRTTSGSEKCFVNGPGATVESGEYRREYDITFGLCALLCRQESCCLAFEWIDDQCTLKGYSLSGSMVKMEKAYFGICFDSDESLPDHIIEGLYAGPPIHGLTLTDCIEYCEKIESAQMFSWTPLNVLVQDDSIGECRCIQEIAAVRLHFGSSSGALPKLFGNVS</sequence>
<organism evidence="2 3">
    <name type="scientific">Gnathostoma spinigerum</name>
    <dbReference type="NCBI Taxonomy" id="75299"/>
    <lineage>
        <taxon>Eukaryota</taxon>
        <taxon>Metazoa</taxon>
        <taxon>Ecdysozoa</taxon>
        <taxon>Nematoda</taxon>
        <taxon>Chromadorea</taxon>
        <taxon>Rhabditida</taxon>
        <taxon>Spirurina</taxon>
        <taxon>Gnathostomatomorpha</taxon>
        <taxon>Gnathostomatoidea</taxon>
        <taxon>Gnathostomatidae</taxon>
        <taxon>Gnathostoma</taxon>
    </lineage>
</organism>
<evidence type="ECO:0000256" key="1">
    <source>
        <dbReference type="SAM" id="SignalP"/>
    </source>
</evidence>
<reference evidence="2 3" key="1">
    <citation type="submission" date="2024-08" db="EMBL/GenBank/DDBJ databases">
        <title>Gnathostoma spinigerum genome.</title>
        <authorList>
            <person name="Gonzalez-Bertolin B."/>
            <person name="Monzon S."/>
            <person name="Zaballos A."/>
            <person name="Jimenez P."/>
            <person name="Dekumyoy P."/>
            <person name="Varona S."/>
            <person name="Cuesta I."/>
            <person name="Sumanam S."/>
            <person name="Adisakwattana P."/>
            <person name="Gasser R.B."/>
            <person name="Hernandez-Gonzalez A."/>
            <person name="Young N.D."/>
            <person name="Perteguer M.J."/>
        </authorList>
    </citation>
    <scope>NUCLEOTIDE SEQUENCE [LARGE SCALE GENOMIC DNA]</scope>
    <source>
        <strain evidence="2">AL3</strain>
        <tissue evidence="2">Liver</tissue>
    </source>
</reference>
<keyword evidence="1" id="KW-0732">Signal</keyword>
<protein>
    <recommendedName>
        <fullName evidence="4">Apple domain-containing protein</fullName>
    </recommendedName>
</protein>
<keyword evidence="3" id="KW-1185">Reference proteome</keyword>
<evidence type="ECO:0000313" key="2">
    <source>
        <dbReference type="EMBL" id="MFH4980080.1"/>
    </source>
</evidence>
<accession>A0ABD6EKJ9</accession>
<proteinExistence type="predicted"/>
<name>A0ABD6EKJ9_9BILA</name>
<evidence type="ECO:0008006" key="4">
    <source>
        <dbReference type="Google" id="ProtNLM"/>
    </source>
</evidence>
<evidence type="ECO:0000313" key="3">
    <source>
        <dbReference type="Proteomes" id="UP001608902"/>
    </source>
</evidence>
<comment type="caution">
    <text evidence="2">The sequence shown here is derived from an EMBL/GenBank/DDBJ whole genome shotgun (WGS) entry which is preliminary data.</text>
</comment>
<dbReference type="Proteomes" id="UP001608902">
    <property type="component" value="Unassembled WGS sequence"/>
</dbReference>
<dbReference type="AlphaFoldDB" id="A0ABD6EKJ9"/>
<feature type="chain" id="PRO_5044821297" description="Apple domain-containing protein" evidence="1">
    <location>
        <begin position="24"/>
        <end position="181"/>
    </location>
</feature>
<gene>
    <name evidence="2" type="ORF">AB6A40_006789</name>
</gene>
<feature type="signal peptide" evidence="1">
    <location>
        <begin position="1"/>
        <end position="23"/>
    </location>
</feature>